<feature type="transmembrane region" description="Helical" evidence="10">
    <location>
        <begin position="244"/>
        <end position="269"/>
    </location>
</feature>
<evidence type="ECO:0000256" key="2">
    <source>
        <dbReference type="ARBA" id="ARBA00022475"/>
    </source>
</evidence>
<evidence type="ECO:0000313" key="12">
    <source>
        <dbReference type="Proteomes" id="UP000292052"/>
    </source>
</evidence>
<dbReference type="Proteomes" id="UP000292052">
    <property type="component" value="Unassembled WGS sequence"/>
</dbReference>
<feature type="non-terminal residue" evidence="11">
    <location>
        <position position="356"/>
    </location>
</feature>
<keyword evidence="12" id="KW-1185">Reference proteome</keyword>
<dbReference type="AlphaFoldDB" id="A0A482VUS3"/>
<dbReference type="OrthoDB" id="7540137at2759"/>
<feature type="transmembrane region" description="Helical" evidence="10">
    <location>
        <begin position="20"/>
        <end position="41"/>
    </location>
</feature>
<evidence type="ECO:0000256" key="5">
    <source>
        <dbReference type="ARBA" id="ARBA00022725"/>
    </source>
</evidence>
<dbReference type="GO" id="GO:0004984">
    <property type="term" value="F:olfactory receptor activity"/>
    <property type="evidence" value="ECO:0007669"/>
    <property type="project" value="InterPro"/>
</dbReference>
<feature type="transmembrane region" description="Helical" evidence="10">
    <location>
        <begin position="275"/>
        <end position="297"/>
    </location>
</feature>
<evidence type="ECO:0000256" key="7">
    <source>
        <dbReference type="ARBA" id="ARBA00023136"/>
    </source>
</evidence>
<dbReference type="Pfam" id="PF02949">
    <property type="entry name" value="7tm_6"/>
    <property type="match status" value="1"/>
</dbReference>
<dbReference type="PANTHER" id="PTHR21137">
    <property type="entry name" value="ODORANT RECEPTOR"/>
    <property type="match status" value="1"/>
</dbReference>
<evidence type="ECO:0000256" key="4">
    <source>
        <dbReference type="ARBA" id="ARBA00022692"/>
    </source>
</evidence>
<evidence type="ECO:0000256" key="9">
    <source>
        <dbReference type="ARBA" id="ARBA00023224"/>
    </source>
</evidence>
<keyword evidence="5" id="KW-0552">Olfaction</keyword>
<dbReference type="PANTHER" id="PTHR21137:SF35">
    <property type="entry name" value="ODORANT RECEPTOR 19A-RELATED"/>
    <property type="match status" value="1"/>
</dbReference>
<keyword evidence="9" id="KW-0807">Transducer</keyword>
<keyword evidence="4 10" id="KW-0812">Transmembrane</keyword>
<dbReference type="EMBL" id="QDEB01060030">
    <property type="protein sequence ID" value="RZC36662.1"/>
    <property type="molecule type" value="Genomic_DNA"/>
</dbReference>
<evidence type="ECO:0000256" key="8">
    <source>
        <dbReference type="ARBA" id="ARBA00023170"/>
    </source>
</evidence>
<gene>
    <name evidence="11" type="ORF">BDFB_011692</name>
</gene>
<dbReference type="GO" id="GO:0005549">
    <property type="term" value="F:odorant binding"/>
    <property type="evidence" value="ECO:0007669"/>
    <property type="project" value="InterPro"/>
</dbReference>
<evidence type="ECO:0000256" key="6">
    <source>
        <dbReference type="ARBA" id="ARBA00022989"/>
    </source>
</evidence>
<keyword evidence="6 10" id="KW-1133">Transmembrane helix</keyword>
<dbReference type="GO" id="GO:0007165">
    <property type="term" value="P:signal transduction"/>
    <property type="evidence" value="ECO:0007669"/>
    <property type="project" value="UniProtKB-KW"/>
</dbReference>
<evidence type="ECO:0000256" key="1">
    <source>
        <dbReference type="ARBA" id="ARBA00004651"/>
    </source>
</evidence>
<dbReference type="InterPro" id="IPR004117">
    <property type="entry name" value="7tm6_olfct_rcpt"/>
</dbReference>
<feature type="transmembrane region" description="Helical" evidence="10">
    <location>
        <begin position="151"/>
        <end position="170"/>
    </location>
</feature>
<dbReference type="GO" id="GO:0005886">
    <property type="term" value="C:plasma membrane"/>
    <property type="evidence" value="ECO:0007669"/>
    <property type="project" value="UniProtKB-SubCell"/>
</dbReference>
<keyword evidence="3" id="KW-0716">Sensory transduction</keyword>
<keyword evidence="2" id="KW-1003">Cell membrane</keyword>
<evidence type="ECO:0000256" key="10">
    <source>
        <dbReference type="SAM" id="Phobius"/>
    </source>
</evidence>
<evidence type="ECO:0000313" key="11">
    <source>
        <dbReference type="EMBL" id="RZC36662.1"/>
    </source>
</evidence>
<accession>A0A482VUS3</accession>
<sequence length="356" mass="41021">MAFLCLYSPEKHNRFYKTQAYIFYCVFIILVPLLAILYLLLEEEIDIVEINYNAAFLSQTTCFITKLLPFVTNIDQIRKCIHYFGDPNFKAHNDGEKKIIDDCVRICRRNSTAFLIGVTGGVFIWDIKPLFGKDYALPIEVWLPFNPKGELKTYYCVYLFLALAVVYVALAGTMVDPLIGGLACHAAGQLKILKNNLQHLDNYTEEERLSRNKNTKNRIIYYKIKQCIDRHNAILNFAKEFEECFSWVVFSQFAASSFAICFCILQLSANELTSINAVSSLLCVFIVLGEIYFYCYYGTMLLEENNSLTNAIYMGNWYEYNAKSRKSLITLMERSKRPMIITAGKLLDLSLETFTM</sequence>
<evidence type="ECO:0000256" key="3">
    <source>
        <dbReference type="ARBA" id="ARBA00022606"/>
    </source>
</evidence>
<reference evidence="11 12" key="1">
    <citation type="submission" date="2017-03" db="EMBL/GenBank/DDBJ databases">
        <title>Genome of the blue death feigning beetle - Asbolus verrucosus.</title>
        <authorList>
            <person name="Rider S.D."/>
        </authorList>
    </citation>
    <scope>NUCLEOTIDE SEQUENCE [LARGE SCALE GENOMIC DNA]</scope>
    <source>
        <strain evidence="11">Butters</strain>
        <tissue evidence="11">Head and leg muscle</tissue>
    </source>
</reference>
<keyword evidence="7 10" id="KW-0472">Membrane</keyword>
<organism evidence="11 12">
    <name type="scientific">Asbolus verrucosus</name>
    <name type="common">Desert ironclad beetle</name>
    <dbReference type="NCBI Taxonomy" id="1661398"/>
    <lineage>
        <taxon>Eukaryota</taxon>
        <taxon>Metazoa</taxon>
        <taxon>Ecdysozoa</taxon>
        <taxon>Arthropoda</taxon>
        <taxon>Hexapoda</taxon>
        <taxon>Insecta</taxon>
        <taxon>Pterygota</taxon>
        <taxon>Neoptera</taxon>
        <taxon>Endopterygota</taxon>
        <taxon>Coleoptera</taxon>
        <taxon>Polyphaga</taxon>
        <taxon>Cucujiformia</taxon>
        <taxon>Tenebrionidae</taxon>
        <taxon>Pimeliinae</taxon>
        <taxon>Asbolus</taxon>
    </lineage>
</organism>
<comment type="subcellular location">
    <subcellularLocation>
        <location evidence="1">Cell membrane</location>
        <topology evidence="1">Multi-pass membrane protein</topology>
    </subcellularLocation>
</comment>
<keyword evidence="8" id="KW-0675">Receptor</keyword>
<comment type="caution">
    <text evidence="11">The sequence shown here is derived from an EMBL/GenBank/DDBJ whole genome shotgun (WGS) entry which is preliminary data.</text>
</comment>
<protein>
    <submittedName>
        <fullName evidence="11">7tm 6 domain containing protein</fullName>
    </submittedName>
</protein>
<name>A0A482VUS3_ASBVE</name>
<proteinExistence type="predicted"/>